<evidence type="ECO:0000256" key="9">
    <source>
        <dbReference type="SAM" id="MobiDB-lite"/>
    </source>
</evidence>
<evidence type="ECO:0000256" key="5">
    <source>
        <dbReference type="ARBA" id="ARBA00023054"/>
    </source>
</evidence>
<feature type="region of interest" description="Disordered" evidence="9">
    <location>
        <begin position="61"/>
        <end position="87"/>
    </location>
</feature>
<sequence>MEPNGQEASNPGAKLASLLSKREKLQDELRNIEKQVYELETTYLQDSNQFGHVSKGFEGFLSSSKSTTKKGQSSRATPPPAGGGMVGSDQLVLAGLCKGIHLMILNSAHSGLSLKRPRKFQPEDRIFSLSSVTSPAVEEHTGGRDDPGPGRSKGGGMAASGQGKPKKGRIAP</sequence>
<organism evidence="10 11">
    <name type="scientific">Carnegiea gigantea</name>
    <dbReference type="NCBI Taxonomy" id="171969"/>
    <lineage>
        <taxon>Eukaryota</taxon>
        <taxon>Viridiplantae</taxon>
        <taxon>Streptophyta</taxon>
        <taxon>Embryophyta</taxon>
        <taxon>Tracheophyta</taxon>
        <taxon>Spermatophyta</taxon>
        <taxon>Magnoliopsida</taxon>
        <taxon>eudicotyledons</taxon>
        <taxon>Gunneridae</taxon>
        <taxon>Pentapetalae</taxon>
        <taxon>Caryophyllales</taxon>
        <taxon>Cactineae</taxon>
        <taxon>Cactaceae</taxon>
        <taxon>Cactoideae</taxon>
        <taxon>Echinocereeae</taxon>
        <taxon>Carnegiea</taxon>
    </lineage>
</organism>
<feature type="compositionally biased region" description="Basic and acidic residues" evidence="9">
    <location>
        <begin position="137"/>
        <end position="148"/>
    </location>
</feature>
<dbReference type="GO" id="GO:0006325">
    <property type="term" value="P:chromatin organization"/>
    <property type="evidence" value="ECO:0007669"/>
    <property type="project" value="UniProtKB-KW"/>
</dbReference>
<dbReference type="GO" id="GO:0005634">
    <property type="term" value="C:nucleus"/>
    <property type="evidence" value="ECO:0007669"/>
    <property type="project" value="UniProtKB-SubCell"/>
</dbReference>
<evidence type="ECO:0000256" key="1">
    <source>
        <dbReference type="ARBA" id="ARBA00004123"/>
    </source>
</evidence>
<feature type="coiled-coil region" evidence="8">
    <location>
        <begin position="15"/>
        <end position="42"/>
    </location>
</feature>
<keyword evidence="3" id="KW-0156">Chromatin regulator</keyword>
<evidence type="ECO:0000256" key="2">
    <source>
        <dbReference type="ARBA" id="ARBA00010916"/>
    </source>
</evidence>
<name>A0A9Q1JXT9_9CARY</name>
<dbReference type="Pfam" id="PF09340">
    <property type="entry name" value="NuA4"/>
    <property type="match status" value="1"/>
</dbReference>
<evidence type="ECO:0000256" key="7">
    <source>
        <dbReference type="ARBA" id="ARBA00023242"/>
    </source>
</evidence>
<protein>
    <recommendedName>
        <fullName evidence="12">Chromatin modification-related protein MEAF6</fullName>
    </recommendedName>
</protein>
<comment type="similarity">
    <text evidence="2">Belongs to the EAF6 family.</text>
</comment>
<comment type="subcellular location">
    <subcellularLocation>
        <location evidence="1">Nucleus</location>
    </subcellularLocation>
</comment>
<evidence type="ECO:0000313" key="10">
    <source>
        <dbReference type="EMBL" id="KAJ8433376.1"/>
    </source>
</evidence>
<keyword evidence="7" id="KW-0539">Nucleus</keyword>
<dbReference type="InterPro" id="IPR015418">
    <property type="entry name" value="Eaf6"/>
</dbReference>
<accession>A0A9Q1JXT9</accession>
<evidence type="ECO:0000256" key="6">
    <source>
        <dbReference type="ARBA" id="ARBA00023163"/>
    </source>
</evidence>
<keyword evidence="5 8" id="KW-0175">Coiled coil</keyword>
<keyword evidence="6" id="KW-0804">Transcription</keyword>
<dbReference type="PANTHER" id="PTHR13476">
    <property type="entry name" value="CHROMATIN MODIFICATION-RELATED PROTEIN MEAF6"/>
    <property type="match status" value="1"/>
</dbReference>
<keyword evidence="4" id="KW-0805">Transcription regulation</keyword>
<evidence type="ECO:0000256" key="4">
    <source>
        <dbReference type="ARBA" id="ARBA00023015"/>
    </source>
</evidence>
<gene>
    <name evidence="10" type="ORF">Cgig2_020456</name>
</gene>
<evidence type="ECO:0000256" key="8">
    <source>
        <dbReference type="SAM" id="Coils"/>
    </source>
</evidence>
<feature type="compositionally biased region" description="Low complexity" evidence="9">
    <location>
        <begin position="62"/>
        <end position="74"/>
    </location>
</feature>
<dbReference type="GO" id="GO:0000123">
    <property type="term" value="C:histone acetyltransferase complex"/>
    <property type="evidence" value="ECO:0007669"/>
    <property type="project" value="InterPro"/>
</dbReference>
<evidence type="ECO:0000313" key="11">
    <source>
        <dbReference type="Proteomes" id="UP001153076"/>
    </source>
</evidence>
<dbReference type="EMBL" id="JAKOGI010000546">
    <property type="protein sequence ID" value="KAJ8433376.1"/>
    <property type="molecule type" value="Genomic_DNA"/>
</dbReference>
<reference evidence="10" key="1">
    <citation type="submission" date="2022-04" db="EMBL/GenBank/DDBJ databases">
        <title>Carnegiea gigantea Genome sequencing and assembly v2.</title>
        <authorList>
            <person name="Copetti D."/>
            <person name="Sanderson M.J."/>
            <person name="Burquez A."/>
            <person name="Wojciechowski M.F."/>
        </authorList>
    </citation>
    <scope>NUCLEOTIDE SEQUENCE</scope>
    <source>
        <strain evidence="10">SGP5-SGP5p</strain>
        <tissue evidence="10">Aerial part</tissue>
    </source>
</reference>
<evidence type="ECO:0000256" key="3">
    <source>
        <dbReference type="ARBA" id="ARBA00022853"/>
    </source>
</evidence>
<comment type="caution">
    <text evidence="10">The sequence shown here is derived from an EMBL/GenBank/DDBJ whole genome shotgun (WGS) entry which is preliminary data.</text>
</comment>
<evidence type="ECO:0008006" key="12">
    <source>
        <dbReference type="Google" id="ProtNLM"/>
    </source>
</evidence>
<dbReference type="Proteomes" id="UP001153076">
    <property type="component" value="Unassembled WGS sequence"/>
</dbReference>
<feature type="region of interest" description="Disordered" evidence="9">
    <location>
        <begin position="128"/>
        <end position="172"/>
    </location>
</feature>
<dbReference type="OrthoDB" id="440324at2759"/>
<proteinExistence type="inferred from homology"/>
<keyword evidence="11" id="KW-1185">Reference proteome</keyword>
<dbReference type="AlphaFoldDB" id="A0A9Q1JXT9"/>